<dbReference type="GO" id="GO:0005778">
    <property type="term" value="C:peroxisomal membrane"/>
    <property type="evidence" value="ECO:0007669"/>
    <property type="project" value="UniProtKB-SubCell"/>
</dbReference>
<keyword evidence="6" id="KW-0812">Transmembrane</keyword>
<evidence type="ECO:0000256" key="8">
    <source>
        <dbReference type="ARBA" id="ARBA00022771"/>
    </source>
</evidence>
<dbReference type="EMBL" id="OU895878">
    <property type="protein sequence ID" value="CAG9801657.1"/>
    <property type="molecule type" value="Genomic_DNA"/>
</dbReference>
<feature type="domain" description="RING-type" evidence="17">
    <location>
        <begin position="263"/>
        <end position="302"/>
    </location>
</feature>
<dbReference type="SMART" id="SM00184">
    <property type="entry name" value="RING"/>
    <property type="match status" value="1"/>
</dbReference>
<dbReference type="CDD" id="cd16451">
    <property type="entry name" value="mRING_PEX12"/>
    <property type="match status" value="1"/>
</dbReference>
<comment type="similarity">
    <text evidence="3 15">Belongs to the pex2/pex10/pex12 family.</text>
</comment>
<keyword evidence="13 15" id="KW-0576">Peroxisome</keyword>
<evidence type="ECO:0000256" key="4">
    <source>
        <dbReference type="ARBA" id="ARBA00018980"/>
    </source>
</evidence>
<dbReference type="Pfam" id="PF13923">
    <property type="entry name" value="zf-C3HC4_2"/>
    <property type="match status" value="1"/>
</dbReference>
<comment type="function">
    <text evidence="15">Component of a retrotranslocation channel required for peroxisome organization by mediating export of the PEX5 receptor from peroxisomes to the cytosol, thereby promoting PEX5 recycling.</text>
</comment>
<dbReference type="InterPro" id="IPR013083">
    <property type="entry name" value="Znf_RING/FYVE/PHD"/>
</dbReference>
<evidence type="ECO:0000256" key="11">
    <source>
        <dbReference type="ARBA" id="ARBA00022989"/>
    </source>
</evidence>
<dbReference type="GO" id="GO:0008270">
    <property type="term" value="F:zinc ion binding"/>
    <property type="evidence" value="ECO:0007669"/>
    <property type="project" value="UniProtKB-KW"/>
</dbReference>
<evidence type="ECO:0000256" key="16">
    <source>
        <dbReference type="PROSITE-ProRule" id="PRU00175"/>
    </source>
</evidence>
<dbReference type="PIRSF" id="PIRSF038074">
    <property type="entry name" value="Peroxisome_assembly_p12"/>
    <property type="match status" value="1"/>
</dbReference>
<reference evidence="18" key="2">
    <citation type="submission" date="2022-10" db="EMBL/GenBank/DDBJ databases">
        <authorList>
            <consortium name="ENA_rothamsted_submissions"/>
            <consortium name="culmorum"/>
            <person name="King R."/>
        </authorList>
    </citation>
    <scope>NUCLEOTIDE SEQUENCE</scope>
</reference>
<comment type="pathway">
    <text evidence="2">Protein modification; protein ubiquitination.</text>
</comment>
<dbReference type="InterPro" id="IPR001841">
    <property type="entry name" value="Znf_RING"/>
</dbReference>
<gene>
    <name evidence="18" type="ORF">CHIRRI_LOCUS4579</name>
</gene>
<dbReference type="PROSITE" id="PS50089">
    <property type="entry name" value="ZF_RING_2"/>
    <property type="match status" value="1"/>
</dbReference>
<reference evidence="18" key="1">
    <citation type="submission" date="2022-01" db="EMBL/GenBank/DDBJ databases">
        <authorList>
            <person name="King R."/>
        </authorList>
    </citation>
    <scope>NUCLEOTIDE SEQUENCE</scope>
</reference>
<evidence type="ECO:0000256" key="7">
    <source>
        <dbReference type="ARBA" id="ARBA00022723"/>
    </source>
</evidence>
<keyword evidence="11" id="KW-1133">Transmembrane helix</keyword>
<evidence type="ECO:0000256" key="3">
    <source>
        <dbReference type="ARBA" id="ARBA00008704"/>
    </source>
</evidence>
<evidence type="ECO:0000256" key="9">
    <source>
        <dbReference type="ARBA" id="ARBA00022833"/>
    </source>
</evidence>
<evidence type="ECO:0000256" key="6">
    <source>
        <dbReference type="ARBA" id="ARBA00022692"/>
    </source>
</evidence>
<keyword evidence="19" id="KW-1185">Reference proteome</keyword>
<dbReference type="OrthoDB" id="107372at2759"/>
<keyword evidence="7" id="KW-0479">Metal-binding</keyword>
<dbReference type="GO" id="GO:0006513">
    <property type="term" value="P:protein monoubiquitination"/>
    <property type="evidence" value="ECO:0007669"/>
    <property type="project" value="TreeGrafter"/>
</dbReference>
<evidence type="ECO:0000256" key="14">
    <source>
        <dbReference type="ARBA" id="ARBA00029692"/>
    </source>
</evidence>
<dbReference type="GO" id="GO:0016558">
    <property type="term" value="P:protein import into peroxisome matrix"/>
    <property type="evidence" value="ECO:0007669"/>
    <property type="project" value="UniProtKB-UniRule"/>
</dbReference>
<evidence type="ECO:0000256" key="5">
    <source>
        <dbReference type="ARBA" id="ARBA00022448"/>
    </source>
</evidence>
<dbReference type="GO" id="GO:1990429">
    <property type="term" value="C:peroxisomal importomer complex"/>
    <property type="evidence" value="ECO:0007669"/>
    <property type="project" value="TreeGrafter"/>
</dbReference>
<protein>
    <recommendedName>
        <fullName evidence="4 15">Peroxisome assembly protein 12</fullName>
    </recommendedName>
    <alternativeName>
        <fullName evidence="14 15">Peroxin-12</fullName>
    </alternativeName>
</protein>
<comment type="subcellular location">
    <subcellularLocation>
        <location evidence="1">Peroxisome membrane</location>
        <topology evidence="1">Multi-pass membrane protein</topology>
    </subcellularLocation>
</comment>
<evidence type="ECO:0000256" key="2">
    <source>
        <dbReference type="ARBA" id="ARBA00004906"/>
    </source>
</evidence>
<evidence type="ECO:0000313" key="18">
    <source>
        <dbReference type="EMBL" id="CAG9801657.1"/>
    </source>
</evidence>
<dbReference type="PANTHER" id="PTHR12888">
    <property type="entry name" value="PEROXISOME ASSEMBLY PROTEIN 12 PEROXIN-12"/>
    <property type="match status" value="1"/>
</dbReference>
<dbReference type="PANTHER" id="PTHR12888:SF0">
    <property type="entry name" value="PEROXISOME ASSEMBLY PROTEIN 12"/>
    <property type="match status" value="1"/>
</dbReference>
<dbReference type="Pfam" id="PF04757">
    <property type="entry name" value="Pex2_Pex12"/>
    <property type="match status" value="1"/>
</dbReference>
<evidence type="ECO:0000256" key="12">
    <source>
        <dbReference type="ARBA" id="ARBA00023136"/>
    </source>
</evidence>
<name>A0A9N9RQS5_9DIPT</name>
<keyword evidence="8 16" id="KW-0863">Zinc-finger</keyword>
<keyword evidence="5" id="KW-0813">Transport</keyword>
<dbReference type="GO" id="GO:0004842">
    <property type="term" value="F:ubiquitin-protein transferase activity"/>
    <property type="evidence" value="ECO:0007669"/>
    <property type="project" value="TreeGrafter"/>
</dbReference>
<evidence type="ECO:0000313" key="19">
    <source>
        <dbReference type="Proteomes" id="UP001153620"/>
    </source>
</evidence>
<evidence type="ECO:0000259" key="17">
    <source>
        <dbReference type="PROSITE" id="PS50089"/>
    </source>
</evidence>
<keyword evidence="9" id="KW-0862">Zinc</keyword>
<dbReference type="AlphaFoldDB" id="A0A9N9RQS5"/>
<dbReference type="Proteomes" id="UP001153620">
    <property type="component" value="Chromosome 2"/>
</dbReference>
<keyword evidence="12 15" id="KW-0472">Membrane</keyword>
<evidence type="ECO:0000256" key="10">
    <source>
        <dbReference type="ARBA" id="ARBA00022927"/>
    </source>
</evidence>
<dbReference type="InterPro" id="IPR017375">
    <property type="entry name" value="PEX12"/>
</dbReference>
<dbReference type="InterPro" id="IPR006845">
    <property type="entry name" value="Pex_N"/>
</dbReference>
<sequence length="316" mass="36417">MAAPSNISANVIDRPSIFELVAAQSLDSTFYPAFKKIALYIGARNPEKFAVIVKYYDELFLILNGAVQQYYLRKYCSSISETFYGLGRYNLKTFRFGKRDFFVSFAFLVIVPYLFRKLESHMNRVKEKLQDELTIEDKYKVLGLYSYRVAKSTYEFTQIIKYITYLSNRSKTHNLPLFLSSISLKHGNPHQETFSFIDIIKGNVRLSTVLGTTILRTLEFGGFFLQFLQWYQGSSASQKIILQLPTPDPPTLDRNATKFSNICPICYQSFVIPTTLSTSGYTFCYKCITKHLNKKPYCPVTNLPAIIDDLVRIYDN</sequence>
<accession>A0A9N9RQS5</accession>
<evidence type="ECO:0000256" key="1">
    <source>
        <dbReference type="ARBA" id="ARBA00004585"/>
    </source>
</evidence>
<proteinExistence type="inferred from homology"/>
<dbReference type="Gene3D" id="3.30.40.10">
    <property type="entry name" value="Zinc/RING finger domain, C3HC4 (zinc finger)"/>
    <property type="match status" value="1"/>
</dbReference>
<dbReference type="SUPFAM" id="SSF57850">
    <property type="entry name" value="RING/U-box"/>
    <property type="match status" value="1"/>
</dbReference>
<evidence type="ECO:0000256" key="13">
    <source>
        <dbReference type="ARBA" id="ARBA00023140"/>
    </source>
</evidence>
<organism evidence="18 19">
    <name type="scientific">Chironomus riparius</name>
    <dbReference type="NCBI Taxonomy" id="315576"/>
    <lineage>
        <taxon>Eukaryota</taxon>
        <taxon>Metazoa</taxon>
        <taxon>Ecdysozoa</taxon>
        <taxon>Arthropoda</taxon>
        <taxon>Hexapoda</taxon>
        <taxon>Insecta</taxon>
        <taxon>Pterygota</taxon>
        <taxon>Neoptera</taxon>
        <taxon>Endopterygota</taxon>
        <taxon>Diptera</taxon>
        <taxon>Nematocera</taxon>
        <taxon>Chironomoidea</taxon>
        <taxon>Chironomidae</taxon>
        <taxon>Chironominae</taxon>
        <taxon>Chironomus</taxon>
    </lineage>
</organism>
<keyword evidence="10" id="KW-0653">Protein transport</keyword>
<evidence type="ECO:0000256" key="15">
    <source>
        <dbReference type="PIRNR" id="PIRNR038074"/>
    </source>
</evidence>